<protein>
    <recommendedName>
        <fullName evidence="3 11">Protease PrsW</fullName>
        <ecNumber evidence="11">3.4.-.-</ecNumber>
    </recommendedName>
    <alternativeName>
        <fullName evidence="10 11">Protease responsible for activating sigma-W</fullName>
    </alternativeName>
</protein>
<evidence type="ECO:0000256" key="8">
    <source>
        <dbReference type="ARBA" id="ARBA00022989"/>
    </source>
</evidence>
<dbReference type="Pfam" id="PF13367">
    <property type="entry name" value="PrsW-protease"/>
    <property type="match status" value="1"/>
</dbReference>
<sequence length="231" mass="26768">MFVLLSCAIAPALALLSYFYLRKEISKEPSRLLLHTFIYGAILTFPIMFIQHVLTEEHLFDTLFLRNVLVTSALEEFFKWLILMVALYNHIDFDDPYDGILYGASVSLGFATVENILYLLNFGMDEAFLRALLPVSSHALFGVVMGFYIGRAKFTSTKKIKYEVFYALAAPLFLHIIYNSILTFTGLEILLMVPFMLFLWIFGLSKVKQAHILSRRTRFEKHEYFIREDTN</sequence>
<gene>
    <name evidence="13" type="primary">prsW</name>
    <name evidence="13" type="ORF">H9650_13675</name>
</gene>
<name>A0ABR8RBN8_9BACI</name>
<comment type="similarity">
    <text evidence="2 11">Belongs to the protease PrsW family.</text>
</comment>
<dbReference type="PANTHER" id="PTHR36844">
    <property type="entry name" value="PROTEASE PRSW"/>
    <property type="match status" value="1"/>
</dbReference>
<comment type="function">
    <text evidence="11">Involved in the degradation of specific anti-sigma factors.</text>
</comment>
<evidence type="ECO:0000256" key="10">
    <source>
        <dbReference type="ARBA" id="ARBA00030345"/>
    </source>
</evidence>
<evidence type="ECO:0000256" key="3">
    <source>
        <dbReference type="ARBA" id="ARBA00018997"/>
    </source>
</evidence>
<feature type="transmembrane region" description="Helical" evidence="12">
    <location>
        <begin position="32"/>
        <end position="51"/>
    </location>
</feature>
<evidence type="ECO:0000256" key="7">
    <source>
        <dbReference type="ARBA" id="ARBA00022801"/>
    </source>
</evidence>
<evidence type="ECO:0000313" key="14">
    <source>
        <dbReference type="Proteomes" id="UP000640786"/>
    </source>
</evidence>
<feature type="transmembrane region" description="Helical" evidence="12">
    <location>
        <begin position="162"/>
        <end position="181"/>
    </location>
</feature>
<dbReference type="GO" id="GO:0008237">
    <property type="term" value="F:metallopeptidase activity"/>
    <property type="evidence" value="ECO:0007669"/>
    <property type="project" value="UniProtKB-KW"/>
</dbReference>
<evidence type="ECO:0000313" key="13">
    <source>
        <dbReference type="EMBL" id="MBD7945171.1"/>
    </source>
</evidence>
<keyword evidence="14" id="KW-1185">Reference proteome</keyword>
<keyword evidence="8 12" id="KW-1133">Transmembrane helix</keyword>
<evidence type="ECO:0000256" key="4">
    <source>
        <dbReference type="ARBA" id="ARBA00022475"/>
    </source>
</evidence>
<evidence type="ECO:0000256" key="2">
    <source>
        <dbReference type="ARBA" id="ARBA00009165"/>
    </source>
</evidence>
<feature type="transmembrane region" description="Helical" evidence="12">
    <location>
        <begin position="187"/>
        <end position="207"/>
    </location>
</feature>
<feature type="transmembrane region" description="Helical" evidence="12">
    <location>
        <begin position="63"/>
        <end position="88"/>
    </location>
</feature>
<dbReference type="PANTHER" id="PTHR36844:SF1">
    <property type="entry name" value="PROTEASE PRSW"/>
    <property type="match status" value="1"/>
</dbReference>
<keyword evidence="13" id="KW-0482">Metalloprotease</keyword>
<dbReference type="EC" id="3.4.-.-" evidence="11"/>
<dbReference type="RefSeq" id="WP_144536926.1">
    <property type="nucleotide sequence ID" value="NZ_JACSQO010000007.1"/>
</dbReference>
<keyword evidence="4 11" id="KW-1003">Cell membrane</keyword>
<organism evidence="13 14">
    <name type="scientific">Psychrobacillus faecigallinarum</name>
    <dbReference type="NCBI Taxonomy" id="2762235"/>
    <lineage>
        <taxon>Bacteria</taxon>
        <taxon>Bacillati</taxon>
        <taxon>Bacillota</taxon>
        <taxon>Bacilli</taxon>
        <taxon>Bacillales</taxon>
        <taxon>Bacillaceae</taxon>
        <taxon>Psychrobacillus</taxon>
    </lineage>
</organism>
<comment type="caution">
    <text evidence="13">The sequence shown here is derived from an EMBL/GenBank/DDBJ whole genome shotgun (WGS) entry which is preliminary data.</text>
</comment>
<comment type="subcellular location">
    <subcellularLocation>
        <location evidence="1">Cell membrane</location>
        <topology evidence="1">Multi-pass membrane protein</topology>
    </subcellularLocation>
</comment>
<dbReference type="Proteomes" id="UP000640786">
    <property type="component" value="Unassembled WGS sequence"/>
</dbReference>
<accession>A0ABR8RBN8</accession>
<dbReference type="PIRSF" id="PIRSF016933">
    <property type="entry name" value="PrsW"/>
    <property type="match status" value="1"/>
</dbReference>
<keyword evidence="7 11" id="KW-0378">Hydrolase</keyword>
<keyword evidence="6 12" id="KW-0812">Transmembrane</keyword>
<evidence type="ECO:0000256" key="1">
    <source>
        <dbReference type="ARBA" id="ARBA00004651"/>
    </source>
</evidence>
<proteinExistence type="inferred from homology"/>
<dbReference type="InterPro" id="IPR026898">
    <property type="entry name" value="PrsW"/>
</dbReference>
<dbReference type="EMBL" id="JACSQO010000007">
    <property type="protein sequence ID" value="MBD7945171.1"/>
    <property type="molecule type" value="Genomic_DNA"/>
</dbReference>
<keyword evidence="9 11" id="KW-0472">Membrane</keyword>
<dbReference type="NCBIfam" id="NF033739">
    <property type="entry name" value="intramemb_PrsW"/>
    <property type="match status" value="1"/>
</dbReference>
<reference evidence="13 14" key="1">
    <citation type="submission" date="2020-08" db="EMBL/GenBank/DDBJ databases">
        <title>A Genomic Blueprint of the Chicken Gut Microbiome.</title>
        <authorList>
            <person name="Gilroy R."/>
            <person name="Ravi A."/>
            <person name="Getino M."/>
            <person name="Pursley I."/>
            <person name="Horton D.L."/>
            <person name="Alikhan N.-F."/>
            <person name="Baker D."/>
            <person name="Gharbi K."/>
            <person name="Hall N."/>
            <person name="Watson M."/>
            <person name="Adriaenssens E.M."/>
            <person name="Foster-Nyarko E."/>
            <person name="Jarju S."/>
            <person name="Secka A."/>
            <person name="Antonio M."/>
            <person name="Oren A."/>
            <person name="Chaudhuri R."/>
            <person name="La Ragione R.M."/>
            <person name="Hildebrand F."/>
            <person name="Pallen M.J."/>
        </authorList>
    </citation>
    <scope>NUCLEOTIDE SEQUENCE [LARGE SCALE GENOMIC DNA]</scope>
    <source>
        <strain evidence="13 14">Sa2BUA9</strain>
    </source>
</reference>
<evidence type="ECO:0000256" key="9">
    <source>
        <dbReference type="ARBA" id="ARBA00023136"/>
    </source>
</evidence>
<evidence type="ECO:0000256" key="6">
    <source>
        <dbReference type="ARBA" id="ARBA00022692"/>
    </source>
</evidence>
<evidence type="ECO:0000256" key="5">
    <source>
        <dbReference type="ARBA" id="ARBA00022670"/>
    </source>
</evidence>
<dbReference type="InterPro" id="IPR023596">
    <property type="entry name" value="Peptidase_PrsW_arch/bac"/>
</dbReference>
<keyword evidence="5 11" id="KW-0645">Protease</keyword>
<evidence type="ECO:0000256" key="12">
    <source>
        <dbReference type="SAM" id="Phobius"/>
    </source>
</evidence>
<feature type="transmembrane region" description="Helical" evidence="12">
    <location>
        <begin position="127"/>
        <end position="150"/>
    </location>
</feature>
<evidence type="ECO:0000256" key="11">
    <source>
        <dbReference type="PIRNR" id="PIRNR016933"/>
    </source>
</evidence>